<reference evidence="2 3" key="1">
    <citation type="submission" date="2023-07" db="EMBL/GenBank/DDBJ databases">
        <title>Sequencing the genomes of 1000 actinobacteria strains.</title>
        <authorList>
            <person name="Klenk H.-P."/>
        </authorList>
    </citation>
    <scope>NUCLEOTIDE SEQUENCE [LARGE SCALE GENOMIC DNA]</scope>
    <source>
        <strain evidence="2 3">DSM 44711</strain>
    </source>
</reference>
<dbReference type="PROSITE" id="PS51257">
    <property type="entry name" value="PROKAR_LIPOPROTEIN"/>
    <property type="match status" value="1"/>
</dbReference>
<dbReference type="EMBL" id="JAVDYC010000001">
    <property type="protein sequence ID" value="MDR7325681.1"/>
    <property type="molecule type" value="Genomic_DNA"/>
</dbReference>
<dbReference type="AlphaFoldDB" id="A0AAE3ZTX7"/>
<keyword evidence="1" id="KW-0732">Signal</keyword>
<dbReference type="RefSeq" id="WP_310420604.1">
    <property type="nucleotide sequence ID" value="NZ_JAVDYC010000001.1"/>
</dbReference>
<feature type="chain" id="PRO_5041969611" evidence="1">
    <location>
        <begin position="28"/>
        <end position="309"/>
    </location>
</feature>
<dbReference type="Proteomes" id="UP001183629">
    <property type="component" value="Unassembled WGS sequence"/>
</dbReference>
<proteinExistence type="predicted"/>
<organism evidence="2 3">
    <name type="scientific">Catenuloplanes niger</name>
    <dbReference type="NCBI Taxonomy" id="587534"/>
    <lineage>
        <taxon>Bacteria</taxon>
        <taxon>Bacillati</taxon>
        <taxon>Actinomycetota</taxon>
        <taxon>Actinomycetes</taxon>
        <taxon>Micromonosporales</taxon>
        <taxon>Micromonosporaceae</taxon>
        <taxon>Catenuloplanes</taxon>
    </lineage>
</organism>
<sequence>MPTLTRPARALLGGAAAATLLLTGACANSNSAAQGAAGSASASSGAAGPTGDIPEITGSTLVLRVDYTGGYVTPAMLATRLPMISVYADGRVITEGPTTRQYPGPALPNLQVQYVEAADVNVLVERARSAGVQNGVDLGRPGVADAQTTRFTLLTEQGVQTVEAYALVEAAGAADGLAADQVRDRELLSGLITALQDLETTLGPSRVKEPVDYQPAEIAGIAMPFQQAEGDPVQTEKAWPGPALPGTPLGEGLDTGCVSAEAQTAKDVLAAAESATAITPWTSAGTKYTVQLRPLLPDEHGCADLMKKA</sequence>
<evidence type="ECO:0000313" key="2">
    <source>
        <dbReference type="EMBL" id="MDR7325681.1"/>
    </source>
</evidence>
<evidence type="ECO:0000313" key="3">
    <source>
        <dbReference type="Proteomes" id="UP001183629"/>
    </source>
</evidence>
<comment type="caution">
    <text evidence="2">The sequence shown here is derived from an EMBL/GenBank/DDBJ whole genome shotgun (WGS) entry which is preliminary data.</text>
</comment>
<protein>
    <submittedName>
        <fullName evidence="2">Uncharacterized protein</fullName>
    </submittedName>
</protein>
<evidence type="ECO:0000256" key="1">
    <source>
        <dbReference type="SAM" id="SignalP"/>
    </source>
</evidence>
<accession>A0AAE3ZTX7</accession>
<name>A0AAE3ZTX7_9ACTN</name>
<keyword evidence="3" id="KW-1185">Reference proteome</keyword>
<gene>
    <name evidence="2" type="ORF">J2S44_005931</name>
</gene>
<feature type="signal peptide" evidence="1">
    <location>
        <begin position="1"/>
        <end position="27"/>
    </location>
</feature>